<evidence type="ECO:0000313" key="3">
    <source>
        <dbReference type="Proteomes" id="UP001235269"/>
    </source>
</evidence>
<protein>
    <recommendedName>
        <fullName evidence="4">Transmembrane anchored protein</fullName>
    </recommendedName>
</protein>
<gene>
    <name evidence="2" type="ORF">QO005_002318</name>
</gene>
<evidence type="ECO:0008006" key="4">
    <source>
        <dbReference type="Google" id="ProtNLM"/>
    </source>
</evidence>
<organism evidence="2 3">
    <name type="scientific">Rhizobium paknamense</name>
    <dbReference type="NCBI Taxonomy" id="1206817"/>
    <lineage>
        <taxon>Bacteria</taxon>
        <taxon>Pseudomonadati</taxon>
        <taxon>Pseudomonadota</taxon>
        <taxon>Alphaproteobacteria</taxon>
        <taxon>Hyphomicrobiales</taxon>
        <taxon>Rhizobiaceae</taxon>
        <taxon>Rhizobium/Agrobacterium group</taxon>
        <taxon>Rhizobium</taxon>
    </lineage>
</organism>
<evidence type="ECO:0000256" key="1">
    <source>
        <dbReference type="SAM" id="Phobius"/>
    </source>
</evidence>
<keyword evidence="1" id="KW-1133">Transmembrane helix</keyword>
<feature type="transmembrane region" description="Helical" evidence="1">
    <location>
        <begin position="20"/>
        <end position="41"/>
    </location>
</feature>
<keyword evidence="1" id="KW-0812">Transmembrane</keyword>
<evidence type="ECO:0000313" key="2">
    <source>
        <dbReference type="EMBL" id="MDQ0455978.1"/>
    </source>
</evidence>
<reference evidence="2 3" key="1">
    <citation type="submission" date="2023-07" db="EMBL/GenBank/DDBJ databases">
        <title>Genomic Encyclopedia of Type Strains, Phase IV (KMG-IV): sequencing the most valuable type-strain genomes for metagenomic binning, comparative biology and taxonomic classification.</title>
        <authorList>
            <person name="Goeker M."/>
        </authorList>
    </citation>
    <scope>NUCLEOTIDE SEQUENCE [LARGE SCALE GENOMIC DNA]</scope>
    <source>
        <strain evidence="2 3">DSM 100301</strain>
    </source>
</reference>
<accession>A0ABU0IEA8</accession>
<dbReference type="RefSeq" id="WP_307158177.1">
    <property type="nucleotide sequence ID" value="NZ_JAUSWH010000006.1"/>
</dbReference>
<keyword evidence="3" id="KW-1185">Reference proteome</keyword>
<name>A0ABU0IEA8_9HYPH</name>
<sequence>MADFSAEDMHHSEDWLSSRWFFRSVLAVAALALVSLSLTLFGGRLSALLDTATYSETTSPHWVTIGLDRLAVEENAFRFARQRQDGAASRLDLVVSWPEMTGFSAETRLRFTDPAQAPGLLFLQLTQSVMSRDMSGRMGPIYAQLFEGAEEAGPFGLTIHRFRKGAGYDGEIMYSAPRPGQPDYAVRCIDAANGAFQITADCQRDLHLGRDLTVLYRFSSRHLQEWRAIDEAVQRYVTARLKP</sequence>
<comment type="caution">
    <text evidence="2">The sequence shown here is derived from an EMBL/GenBank/DDBJ whole genome shotgun (WGS) entry which is preliminary data.</text>
</comment>
<proteinExistence type="predicted"/>
<dbReference type="EMBL" id="JAUSWH010000006">
    <property type="protein sequence ID" value="MDQ0455978.1"/>
    <property type="molecule type" value="Genomic_DNA"/>
</dbReference>
<keyword evidence="1" id="KW-0472">Membrane</keyword>
<dbReference type="Proteomes" id="UP001235269">
    <property type="component" value="Unassembled WGS sequence"/>
</dbReference>